<dbReference type="NCBIfam" id="TIGR02019">
    <property type="entry name" value="BchJ"/>
    <property type="match status" value="1"/>
</dbReference>
<dbReference type="Proteomes" id="UP000199256">
    <property type="component" value="Unassembled WGS sequence"/>
</dbReference>
<protein>
    <submittedName>
        <fullName evidence="2">Divinyl protochlorophyllide a 8-vinyl-reductase</fullName>
    </submittedName>
</protein>
<name>A0A1H7GFI2_9GAMM</name>
<dbReference type="Gene3D" id="3.30.1380.20">
    <property type="entry name" value="Trafficking protein particle complex subunit 3"/>
    <property type="match status" value="1"/>
</dbReference>
<dbReference type="GO" id="GO:0030494">
    <property type="term" value="P:bacteriochlorophyll biosynthetic process"/>
    <property type="evidence" value="ECO:0007669"/>
    <property type="project" value="InterPro"/>
</dbReference>
<dbReference type="PANTHER" id="PTHR35090">
    <property type="entry name" value="DNA-DIRECTED RNA POLYMERASE SUBUNIT I"/>
    <property type="match status" value="1"/>
</dbReference>
<dbReference type="InterPro" id="IPR010249">
    <property type="entry name" value="BchJ"/>
</dbReference>
<evidence type="ECO:0000313" key="2">
    <source>
        <dbReference type="EMBL" id="SEK35230.1"/>
    </source>
</evidence>
<reference evidence="3" key="1">
    <citation type="submission" date="2016-10" db="EMBL/GenBank/DDBJ databases">
        <authorList>
            <person name="Varghese N."/>
            <person name="Submissions S."/>
        </authorList>
    </citation>
    <scope>NUCLEOTIDE SEQUENCE [LARGE SCALE GENOMIC DNA]</scope>
    <source>
        <strain evidence="3">DSM 241</strain>
    </source>
</reference>
<keyword evidence="3" id="KW-1185">Reference proteome</keyword>
<dbReference type="GO" id="GO:0015979">
    <property type="term" value="P:photosynthesis"/>
    <property type="evidence" value="ECO:0007669"/>
    <property type="project" value="InterPro"/>
</dbReference>
<dbReference type="SMART" id="SM00989">
    <property type="entry name" value="V4R"/>
    <property type="match status" value="1"/>
</dbReference>
<proteinExistence type="predicted"/>
<feature type="domain" description="4-vinyl reductase 4VR" evidence="1">
    <location>
        <begin position="138"/>
        <end position="199"/>
    </location>
</feature>
<organism evidence="2 3">
    <name type="scientific">Ectothiorhodospira marina</name>
    <dbReference type="NCBI Taxonomy" id="1396821"/>
    <lineage>
        <taxon>Bacteria</taxon>
        <taxon>Pseudomonadati</taxon>
        <taxon>Pseudomonadota</taxon>
        <taxon>Gammaproteobacteria</taxon>
        <taxon>Chromatiales</taxon>
        <taxon>Ectothiorhodospiraceae</taxon>
        <taxon>Ectothiorhodospira</taxon>
    </lineage>
</organism>
<dbReference type="InterPro" id="IPR004096">
    <property type="entry name" value="V4R"/>
</dbReference>
<dbReference type="OrthoDB" id="2080515at2"/>
<sequence>MTEQNQTTARIGPNSITRMAQALRHQHDEQVTARIFEAAGLTGHLAHPPTAMVDERDVTALHRALREELTAEQASAVSLEAGQLTGDYLLANRIPKPVQSILKPLPAGLSSRILLKAIERNAWTFAGSGQFQVNHQPSLTLTITNSPLCREAQSAHPVCDYYAGTFQRLFQVLVHPRTQVTETQCAATGATHCVFEVRWQ</sequence>
<accession>A0A1H7GFI2</accession>
<gene>
    <name evidence="2" type="ORF">SAMN05444515_101485</name>
</gene>
<dbReference type="PANTHER" id="PTHR35090:SF1">
    <property type="entry name" value="SLR0144 PROTEIN"/>
    <property type="match status" value="1"/>
</dbReference>
<dbReference type="RefSeq" id="WP_090250340.1">
    <property type="nucleotide sequence ID" value="NZ_FOAA01000001.1"/>
</dbReference>
<dbReference type="EMBL" id="FOAA01000001">
    <property type="protein sequence ID" value="SEK35230.1"/>
    <property type="molecule type" value="Genomic_DNA"/>
</dbReference>
<dbReference type="Pfam" id="PF02830">
    <property type="entry name" value="V4R"/>
    <property type="match status" value="1"/>
</dbReference>
<evidence type="ECO:0000259" key="1">
    <source>
        <dbReference type="SMART" id="SM00989"/>
    </source>
</evidence>
<dbReference type="InterPro" id="IPR024096">
    <property type="entry name" value="NO_sig/Golgi_transp_ligand-bd"/>
</dbReference>
<dbReference type="AlphaFoldDB" id="A0A1H7GFI2"/>
<dbReference type="STRING" id="1396821.SAMN05444515_101485"/>
<dbReference type="SUPFAM" id="SSF111126">
    <property type="entry name" value="Ligand-binding domain in the NO signalling and Golgi transport"/>
    <property type="match status" value="1"/>
</dbReference>
<evidence type="ECO:0000313" key="3">
    <source>
        <dbReference type="Proteomes" id="UP000199256"/>
    </source>
</evidence>